<dbReference type="FunFam" id="1.10.10.1760:FF:000001">
    <property type="entry name" value="60S ribosomal protein L36"/>
    <property type="match status" value="1"/>
</dbReference>
<evidence type="ECO:0000256" key="6">
    <source>
        <dbReference type="ARBA" id="ARBA00035226"/>
    </source>
</evidence>
<dbReference type="GO" id="GO:0003735">
    <property type="term" value="F:structural constituent of ribosome"/>
    <property type="evidence" value="ECO:0007669"/>
    <property type="project" value="InterPro"/>
</dbReference>
<comment type="function">
    <text evidence="5">Component of the large ribosomal subunit. The ribosome is a large ribonucleoprotein complex responsible for the synthesis of proteins in the cell.</text>
</comment>
<dbReference type="KEGG" id="zca:113915625"/>
<comment type="similarity">
    <text evidence="1">Belongs to the eukaryotic ribosomal protein eL36 family.</text>
</comment>
<evidence type="ECO:0000256" key="4">
    <source>
        <dbReference type="ARBA" id="ARBA00023274"/>
    </source>
</evidence>
<dbReference type="PANTHER" id="PTHR10114">
    <property type="entry name" value="60S RIBOSOMAL PROTEIN L36"/>
    <property type="match status" value="1"/>
</dbReference>
<dbReference type="GO" id="GO:1990904">
    <property type="term" value="C:ribonucleoprotein complex"/>
    <property type="evidence" value="ECO:0007669"/>
    <property type="project" value="UniProtKB-KW"/>
</dbReference>
<organism evidence="8 9">
    <name type="scientific">Zalophus californianus</name>
    <name type="common">California sealion</name>
    <dbReference type="NCBI Taxonomy" id="9704"/>
    <lineage>
        <taxon>Eukaryota</taxon>
        <taxon>Metazoa</taxon>
        <taxon>Chordata</taxon>
        <taxon>Craniata</taxon>
        <taxon>Vertebrata</taxon>
        <taxon>Euteleostomi</taxon>
        <taxon>Mammalia</taxon>
        <taxon>Eutheria</taxon>
        <taxon>Laurasiatheria</taxon>
        <taxon>Carnivora</taxon>
        <taxon>Caniformia</taxon>
        <taxon>Pinnipedia</taxon>
        <taxon>Otariidae</taxon>
        <taxon>Zalophus</taxon>
    </lineage>
</organism>
<evidence type="ECO:0000256" key="5">
    <source>
        <dbReference type="ARBA" id="ARBA00034092"/>
    </source>
</evidence>
<keyword evidence="8" id="KW-1185">Reference proteome</keyword>
<evidence type="ECO:0000313" key="8">
    <source>
        <dbReference type="Proteomes" id="UP000515165"/>
    </source>
</evidence>
<protein>
    <recommendedName>
        <fullName evidence="6">Large ribosomal subunit protein eL36</fullName>
    </recommendedName>
    <alternativeName>
        <fullName evidence="7">60S ribosomal protein L36</fullName>
    </alternativeName>
</protein>
<dbReference type="GeneID" id="113915625"/>
<dbReference type="Proteomes" id="UP000515165">
    <property type="component" value="Chromosome 4"/>
</dbReference>
<evidence type="ECO:0000313" key="9">
    <source>
        <dbReference type="RefSeq" id="XP_035583285.1"/>
    </source>
</evidence>
<dbReference type="RefSeq" id="XP_035583285.1">
    <property type="nucleotide sequence ID" value="XM_035727392.1"/>
</dbReference>
<dbReference type="AlphaFoldDB" id="A0A6P9F809"/>
<name>A0A6P9F809_ZALCA</name>
<dbReference type="Pfam" id="PF01158">
    <property type="entry name" value="Ribosomal_L36e"/>
    <property type="match status" value="1"/>
</dbReference>
<dbReference type="GO" id="GO:0005840">
    <property type="term" value="C:ribosome"/>
    <property type="evidence" value="ECO:0007669"/>
    <property type="project" value="UniProtKB-KW"/>
</dbReference>
<accession>A0A6P9F809</accession>
<dbReference type="InterPro" id="IPR000509">
    <property type="entry name" value="Ribosomal_eL36"/>
</dbReference>
<comment type="subunit">
    <text evidence="2">Component of the large ribosomal subunit.</text>
</comment>
<dbReference type="Gene3D" id="1.10.10.1760">
    <property type="entry name" value="60S ribosomal protein L36"/>
    <property type="match status" value="1"/>
</dbReference>
<evidence type="ECO:0000256" key="1">
    <source>
        <dbReference type="ARBA" id="ARBA00006509"/>
    </source>
</evidence>
<dbReference type="OrthoDB" id="9860663at2759"/>
<evidence type="ECO:0000256" key="3">
    <source>
        <dbReference type="ARBA" id="ARBA00022980"/>
    </source>
</evidence>
<keyword evidence="3" id="KW-0689">Ribosomal protein</keyword>
<sequence>MLNGAGLADNLADLLLGSSFDAPSAELTFLLGIVATGRWLYFHSVNEEIPSAVGAIKKQQLWLSDPMNLGLSKGHKVTKNMNKPRHSCHCGYLPKHTRFVWDMIQEVRGFTPYKHRGMEFLKVSKDKHALKFIKKRVGTHISAKRKRGELSNLLGAVRKVAAKKD</sequence>
<dbReference type="InterPro" id="IPR038097">
    <property type="entry name" value="Ribosomal_eL36_sf"/>
</dbReference>
<gene>
    <name evidence="9" type="primary">LOC113915625</name>
</gene>
<keyword evidence="4" id="KW-0687">Ribonucleoprotein</keyword>
<evidence type="ECO:0000256" key="2">
    <source>
        <dbReference type="ARBA" id="ARBA00011133"/>
    </source>
</evidence>
<proteinExistence type="inferred from homology"/>
<dbReference type="GO" id="GO:0006412">
    <property type="term" value="P:translation"/>
    <property type="evidence" value="ECO:0007669"/>
    <property type="project" value="InterPro"/>
</dbReference>
<reference evidence="9" key="1">
    <citation type="submission" date="2025-08" db="UniProtKB">
        <authorList>
            <consortium name="RefSeq"/>
        </authorList>
    </citation>
    <scope>IDENTIFICATION</scope>
    <source>
        <tissue evidence="9">Blood</tissue>
    </source>
</reference>
<evidence type="ECO:0000256" key="7">
    <source>
        <dbReference type="ARBA" id="ARBA00035331"/>
    </source>
</evidence>